<evidence type="ECO:0000313" key="3">
    <source>
        <dbReference type="Proteomes" id="UP001420932"/>
    </source>
</evidence>
<keyword evidence="3" id="KW-1185">Reference proteome</keyword>
<dbReference type="AlphaFoldDB" id="A0AAP0KXC8"/>
<gene>
    <name evidence="2" type="ORF">Syun_006064</name>
</gene>
<feature type="region of interest" description="Disordered" evidence="1">
    <location>
        <begin position="20"/>
        <end position="53"/>
    </location>
</feature>
<evidence type="ECO:0000256" key="1">
    <source>
        <dbReference type="SAM" id="MobiDB-lite"/>
    </source>
</evidence>
<organism evidence="2 3">
    <name type="scientific">Stephania yunnanensis</name>
    <dbReference type="NCBI Taxonomy" id="152371"/>
    <lineage>
        <taxon>Eukaryota</taxon>
        <taxon>Viridiplantae</taxon>
        <taxon>Streptophyta</taxon>
        <taxon>Embryophyta</taxon>
        <taxon>Tracheophyta</taxon>
        <taxon>Spermatophyta</taxon>
        <taxon>Magnoliopsida</taxon>
        <taxon>Ranunculales</taxon>
        <taxon>Menispermaceae</taxon>
        <taxon>Menispermoideae</taxon>
        <taxon>Cissampelideae</taxon>
        <taxon>Stephania</taxon>
    </lineage>
</organism>
<comment type="caution">
    <text evidence="2">The sequence shown here is derived from an EMBL/GenBank/DDBJ whole genome shotgun (WGS) entry which is preliminary data.</text>
</comment>
<accession>A0AAP0KXC8</accession>
<dbReference type="Proteomes" id="UP001420932">
    <property type="component" value="Unassembled WGS sequence"/>
</dbReference>
<proteinExistence type="predicted"/>
<dbReference type="EMBL" id="JBBNAF010000003">
    <property type="protein sequence ID" value="KAK9159723.1"/>
    <property type="molecule type" value="Genomic_DNA"/>
</dbReference>
<feature type="compositionally biased region" description="Basic and acidic residues" evidence="1">
    <location>
        <begin position="22"/>
        <end position="48"/>
    </location>
</feature>
<name>A0AAP0KXC8_9MAGN</name>
<protein>
    <submittedName>
        <fullName evidence="2">Uncharacterized protein</fullName>
    </submittedName>
</protein>
<sequence>MVEEDDKMLLSPSVELSSNVSDKVKFGEGGELHLSEKDKKLDDKDRTRGSSIVSPPLALPPFVVVSNNLTLHRKSDANGANKDVSIDAELTSDGKHATETLSKNRVVMLNNNSKASQDHATRMRRMKKFISISQMRNSLLASRASSSLL</sequence>
<evidence type="ECO:0000313" key="2">
    <source>
        <dbReference type="EMBL" id="KAK9159723.1"/>
    </source>
</evidence>
<reference evidence="2 3" key="1">
    <citation type="submission" date="2024-01" db="EMBL/GenBank/DDBJ databases">
        <title>Genome assemblies of Stephania.</title>
        <authorList>
            <person name="Yang L."/>
        </authorList>
    </citation>
    <scope>NUCLEOTIDE SEQUENCE [LARGE SCALE GENOMIC DNA]</scope>
    <source>
        <strain evidence="2">YNDBR</strain>
        <tissue evidence="2">Leaf</tissue>
    </source>
</reference>